<evidence type="ECO:0000256" key="11">
    <source>
        <dbReference type="PIRSR" id="PIRSR006268-2"/>
    </source>
</evidence>
<evidence type="ECO:0000256" key="8">
    <source>
        <dbReference type="ARBA" id="ARBA00031306"/>
    </source>
</evidence>
<evidence type="ECO:0000256" key="7">
    <source>
        <dbReference type="ARBA" id="ARBA00022842"/>
    </source>
</evidence>
<dbReference type="SUPFAM" id="SSF143631">
    <property type="entry name" value="ApbE-like"/>
    <property type="match status" value="1"/>
</dbReference>
<dbReference type="PIRSF" id="PIRSF006268">
    <property type="entry name" value="ApbE"/>
    <property type="match status" value="1"/>
</dbReference>
<dbReference type="EC" id="2.7.1.180" evidence="1 10"/>
<feature type="binding site" evidence="11">
    <location>
        <position position="287"/>
    </location>
    <ligand>
        <name>Mg(2+)</name>
        <dbReference type="ChEBI" id="CHEBI:18420"/>
    </ligand>
</feature>
<evidence type="ECO:0000256" key="9">
    <source>
        <dbReference type="ARBA" id="ARBA00048540"/>
    </source>
</evidence>
<evidence type="ECO:0000313" key="12">
    <source>
        <dbReference type="EMBL" id="PWF46131.1"/>
    </source>
</evidence>
<evidence type="ECO:0000256" key="10">
    <source>
        <dbReference type="PIRNR" id="PIRNR006268"/>
    </source>
</evidence>
<feature type="binding site" evidence="11">
    <location>
        <position position="173"/>
    </location>
    <ligand>
        <name>Mg(2+)</name>
        <dbReference type="ChEBI" id="CHEBI:18420"/>
    </ligand>
</feature>
<evidence type="ECO:0000256" key="4">
    <source>
        <dbReference type="ARBA" id="ARBA00022679"/>
    </source>
</evidence>
<keyword evidence="4 10" id="KW-0808">Transferase</keyword>
<reference evidence="12 13" key="1">
    <citation type="submission" date="2018-04" db="EMBL/GenBank/DDBJ databases">
        <title>Massilia violaceinigra sp. nov., a novel purple-pigmented bacterium isolated from Tianshan glacier, Xinjiang, China.</title>
        <authorList>
            <person name="Wang H."/>
        </authorList>
    </citation>
    <scope>NUCLEOTIDE SEQUENCE [LARGE SCALE GENOMIC DNA]</scope>
    <source>
        <strain evidence="12 13">B448-2</strain>
    </source>
</reference>
<comment type="cofactor">
    <cofactor evidence="11">
        <name>Mg(2+)</name>
        <dbReference type="ChEBI" id="CHEBI:18420"/>
    </cofactor>
    <cofactor evidence="11">
        <name>Mn(2+)</name>
        <dbReference type="ChEBI" id="CHEBI:29035"/>
    </cofactor>
    <text evidence="11">Magnesium. Can also use manganese.</text>
</comment>
<organism evidence="12 13">
    <name type="scientific">Massilia glaciei</name>
    <dbReference type="NCBI Taxonomy" id="1524097"/>
    <lineage>
        <taxon>Bacteria</taxon>
        <taxon>Pseudomonadati</taxon>
        <taxon>Pseudomonadota</taxon>
        <taxon>Betaproteobacteria</taxon>
        <taxon>Burkholderiales</taxon>
        <taxon>Oxalobacteraceae</taxon>
        <taxon>Telluria group</taxon>
        <taxon>Massilia</taxon>
    </lineage>
</organism>
<feature type="binding site" evidence="11">
    <location>
        <position position="291"/>
    </location>
    <ligand>
        <name>Mg(2+)</name>
        <dbReference type="ChEBI" id="CHEBI:18420"/>
    </ligand>
</feature>
<sequence length="335" mass="35440">MRRVLVPAEISGQPPAATSSLHRFGGASMGTSWSVQLFGAGGRPDPALELGIARQLALVVEQMSHWVPQSDLSRFNSAAPGSWHALPPAFYKVLACAEDVARASGGAFDPGAGALVNLWGFGAHGRFDEAGFRAPTAAAVERVQGRARAHRATLDHAARRLLQPGGVALDLSSIAKGYAVDRVADHLITLGVEHYLVEVGGELRGSGMKPDGQPWWVMLEPIEGEGDGGELALALHGLSIATSGDYRRYFEAGGARHAHTIDPRSGWPIKNGVASVSVVHAECMMADALSTALTVLGPVEGMAYAERAGFAARMLVRDGRQMQEHLSTRMRGMLA</sequence>
<evidence type="ECO:0000313" key="13">
    <source>
        <dbReference type="Proteomes" id="UP000241421"/>
    </source>
</evidence>
<dbReference type="InterPro" id="IPR003374">
    <property type="entry name" value="ApbE-like_sf"/>
</dbReference>
<comment type="catalytic activity">
    <reaction evidence="9 10">
        <text>L-threonyl-[protein] + FAD = FMN-L-threonyl-[protein] + AMP + H(+)</text>
        <dbReference type="Rhea" id="RHEA:36847"/>
        <dbReference type="Rhea" id="RHEA-COMP:11060"/>
        <dbReference type="Rhea" id="RHEA-COMP:11061"/>
        <dbReference type="ChEBI" id="CHEBI:15378"/>
        <dbReference type="ChEBI" id="CHEBI:30013"/>
        <dbReference type="ChEBI" id="CHEBI:57692"/>
        <dbReference type="ChEBI" id="CHEBI:74257"/>
        <dbReference type="ChEBI" id="CHEBI:456215"/>
        <dbReference type="EC" id="2.7.1.180"/>
    </reaction>
</comment>
<dbReference type="GO" id="GO:0046872">
    <property type="term" value="F:metal ion binding"/>
    <property type="evidence" value="ECO:0007669"/>
    <property type="project" value="UniProtKB-UniRule"/>
</dbReference>
<protein>
    <recommendedName>
        <fullName evidence="2 10">FAD:protein FMN transferase</fullName>
        <ecNumber evidence="1 10">2.7.1.180</ecNumber>
    </recommendedName>
    <alternativeName>
        <fullName evidence="8 10">Flavin transferase</fullName>
    </alternativeName>
</protein>
<comment type="similarity">
    <text evidence="10">Belongs to the ApbE family.</text>
</comment>
<dbReference type="EMBL" id="PXWF02000245">
    <property type="protein sequence ID" value="PWF46131.1"/>
    <property type="molecule type" value="Genomic_DNA"/>
</dbReference>
<dbReference type="PANTHER" id="PTHR30040">
    <property type="entry name" value="THIAMINE BIOSYNTHESIS LIPOPROTEIN APBE"/>
    <property type="match status" value="1"/>
</dbReference>
<evidence type="ECO:0000256" key="6">
    <source>
        <dbReference type="ARBA" id="ARBA00022827"/>
    </source>
</evidence>
<dbReference type="OrthoDB" id="9778595at2"/>
<keyword evidence="7 10" id="KW-0460">Magnesium</keyword>
<keyword evidence="13" id="KW-1185">Reference proteome</keyword>
<dbReference type="InterPro" id="IPR024932">
    <property type="entry name" value="ApbE"/>
</dbReference>
<keyword evidence="6 10" id="KW-0274">FAD</keyword>
<dbReference type="GO" id="GO:0016740">
    <property type="term" value="F:transferase activity"/>
    <property type="evidence" value="ECO:0007669"/>
    <property type="project" value="UniProtKB-UniRule"/>
</dbReference>
<evidence type="ECO:0000256" key="5">
    <source>
        <dbReference type="ARBA" id="ARBA00022723"/>
    </source>
</evidence>
<dbReference type="Proteomes" id="UP000241421">
    <property type="component" value="Unassembled WGS sequence"/>
</dbReference>
<dbReference type="AlphaFoldDB" id="A0A2U2HIG5"/>
<comment type="caution">
    <text evidence="12">The sequence shown here is derived from an EMBL/GenBank/DDBJ whole genome shotgun (WGS) entry which is preliminary data.</text>
</comment>
<gene>
    <name evidence="12" type="ORF">C7C56_016580</name>
</gene>
<evidence type="ECO:0000256" key="1">
    <source>
        <dbReference type="ARBA" id="ARBA00011955"/>
    </source>
</evidence>
<evidence type="ECO:0000256" key="2">
    <source>
        <dbReference type="ARBA" id="ARBA00016337"/>
    </source>
</evidence>
<keyword evidence="5 10" id="KW-0479">Metal-binding</keyword>
<proteinExistence type="inferred from homology"/>
<evidence type="ECO:0000256" key="3">
    <source>
        <dbReference type="ARBA" id="ARBA00022630"/>
    </source>
</evidence>
<dbReference type="PANTHER" id="PTHR30040:SF2">
    <property type="entry name" value="FAD:PROTEIN FMN TRANSFERASE"/>
    <property type="match status" value="1"/>
</dbReference>
<name>A0A2U2HIG5_9BURK</name>
<dbReference type="Gene3D" id="3.10.520.10">
    <property type="entry name" value="ApbE-like domains"/>
    <property type="match status" value="1"/>
</dbReference>
<accession>A0A2U2HIG5</accession>
<keyword evidence="3 10" id="KW-0285">Flavoprotein</keyword>
<dbReference type="Pfam" id="PF02424">
    <property type="entry name" value="ApbE"/>
    <property type="match status" value="1"/>
</dbReference>
<dbReference type="RefSeq" id="WP_106758482.1">
    <property type="nucleotide sequence ID" value="NZ_PXWF02000245.1"/>
</dbReference>